<gene>
    <name evidence="1" type="ORF">TCAL_13228</name>
</gene>
<comment type="caution">
    <text evidence="1">The sequence shown here is derived from an EMBL/GenBank/DDBJ whole genome shotgun (WGS) entry which is preliminary data.</text>
</comment>
<protein>
    <submittedName>
        <fullName evidence="1">Uncharacterized protein</fullName>
    </submittedName>
</protein>
<organism evidence="1 2">
    <name type="scientific">Tigriopus californicus</name>
    <name type="common">Marine copepod</name>
    <dbReference type="NCBI Taxonomy" id="6832"/>
    <lineage>
        <taxon>Eukaryota</taxon>
        <taxon>Metazoa</taxon>
        <taxon>Ecdysozoa</taxon>
        <taxon>Arthropoda</taxon>
        <taxon>Crustacea</taxon>
        <taxon>Multicrustacea</taxon>
        <taxon>Hexanauplia</taxon>
        <taxon>Copepoda</taxon>
        <taxon>Harpacticoida</taxon>
        <taxon>Harpacticidae</taxon>
        <taxon>Tigriopus</taxon>
    </lineage>
</organism>
<dbReference type="EMBL" id="VCGU01000008">
    <property type="protein sequence ID" value="TRY71940.1"/>
    <property type="molecule type" value="Genomic_DNA"/>
</dbReference>
<keyword evidence="2" id="KW-1185">Reference proteome</keyword>
<evidence type="ECO:0000313" key="2">
    <source>
        <dbReference type="Proteomes" id="UP000318571"/>
    </source>
</evidence>
<reference evidence="1 2" key="1">
    <citation type="journal article" date="2018" name="Nat. Ecol. Evol.">
        <title>Genomic signatures of mitonuclear coevolution across populations of Tigriopus californicus.</title>
        <authorList>
            <person name="Barreto F.S."/>
            <person name="Watson E.T."/>
            <person name="Lima T.G."/>
            <person name="Willett C.S."/>
            <person name="Edmands S."/>
            <person name="Li W."/>
            <person name="Burton R.S."/>
        </authorList>
    </citation>
    <scope>NUCLEOTIDE SEQUENCE [LARGE SCALE GENOMIC DNA]</scope>
    <source>
        <strain evidence="1 2">San Diego</strain>
    </source>
</reference>
<sequence>MVGEDLCGGFLAAGIPIKKLENPVFREVLESNLGIKLQHEKLFRIKHIPKCYKGIMECIKEDLKEGPAWGTWVDAASFYAKHLSELEPVINSFGNKAARNISELEEAGLTLHNSLAIVSMTQDKIKSIPGSKGNIFKEKLVRVLAKNPGLKTLKEVDLVIQGQLQT</sequence>
<name>A0A553P2R6_TIGCA</name>
<evidence type="ECO:0000313" key="1">
    <source>
        <dbReference type="EMBL" id="TRY71940.1"/>
    </source>
</evidence>
<dbReference type="AlphaFoldDB" id="A0A553P2R6"/>
<dbReference type="Proteomes" id="UP000318571">
    <property type="component" value="Chromosome 7"/>
</dbReference>
<proteinExistence type="predicted"/>
<accession>A0A553P2R6</accession>